<evidence type="ECO:0000313" key="3">
    <source>
        <dbReference type="EMBL" id="AXG08506.1"/>
    </source>
</evidence>
<feature type="transmembrane region" description="Helical" evidence="1">
    <location>
        <begin position="515"/>
        <end position="538"/>
    </location>
</feature>
<dbReference type="InterPro" id="IPR011856">
    <property type="entry name" value="tRNA_endonuc-like_dom_sf"/>
</dbReference>
<keyword evidence="3" id="KW-0255">Endonuclease</keyword>
<dbReference type="KEGG" id="haq:DU484_00845"/>
<proteinExistence type="predicted"/>
<dbReference type="PANTHER" id="PTHR30015:SF6">
    <property type="entry name" value="SLL1429 PROTEIN"/>
    <property type="match status" value="1"/>
</dbReference>
<dbReference type="InterPro" id="IPR011335">
    <property type="entry name" value="Restrct_endonuc-II-like"/>
</dbReference>
<reference evidence="3 4" key="1">
    <citation type="submission" date="2018-07" db="EMBL/GenBank/DDBJ databases">
        <title>Genome sequences of Haloplanus sp. CBA1112.</title>
        <authorList>
            <person name="Kim Y.B."/>
            <person name="Roh S.W."/>
        </authorList>
    </citation>
    <scope>NUCLEOTIDE SEQUENCE [LARGE SCALE GENOMIC DNA]</scope>
    <source>
        <strain evidence="3 4">CBA1112</strain>
        <plasmid evidence="4">pcba1112-01</plasmid>
    </source>
</reference>
<dbReference type="GO" id="GO:0003677">
    <property type="term" value="F:DNA binding"/>
    <property type="evidence" value="ECO:0007669"/>
    <property type="project" value="InterPro"/>
</dbReference>
<keyword evidence="1" id="KW-1133">Transmembrane helix</keyword>
<evidence type="ECO:0000256" key="1">
    <source>
        <dbReference type="SAM" id="Phobius"/>
    </source>
</evidence>
<organism evidence="3 4">
    <name type="scientific">Haloplanus rubicundus</name>
    <dbReference type="NCBI Taxonomy" id="1547898"/>
    <lineage>
        <taxon>Archaea</taxon>
        <taxon>Methanobacteriati</taxon>
        <taxon>Methanobacteriota</taxon>
        <taxon>Stenosarchaea group</taxon>
        <taxon>Halobacteria</taxon>
        <taxon>Halobacteriales</taxon>
        <taxon>Haloferacaceae</taxon>
        <taxon>Haloplanus</taxon>
    </lineage>
</organism>
<accession>A0A345E8I4</accession>
<feature type="transmembrane region" description="Helical" evidence="1">
    <location>
        <begin position="586"/>
        <end position="607"/>
    </location>
</feature>
<protein>
    <submittedName>
        <fullName evidence="3">Restriction endonuclease</fullName>
    </submittedName>
</protein>
<keyword evidence="3" id="KW-0540">Nuclease</keyword>
<dbReference type="EMBL" id="CP031147">
    <property type="protein sequence ID" value="AXG08506.1"/>
    <property type="molecule type" value="Genomic_DNA"/>
</dbReference>
<feature type="transmembrane region" description="Helical" evidence="1">
    <location>
        <begin position="328"/>
        <end position="347"/>
    </location>
</feature>
<feature type="transmembrane region" description="Helical" evidence="1">
    <location>
        <begin position="545"/>
        <end position="566"/>
    </location>
</feature>
<keyword evidence="1" id="KW-0472">Membrane</keyword>
<dbReference type="InterPro" id="IPR052906">
    <property type="entry name" value="Type_IV_Methyl-Rstrct_Enzyme"/>
</dbReference>
<dbReference type="Proteomes" id="UP000252985">
    <property type="component" value="Plasmid pCBA1112-01"/>
</dbReference>
<dbReference type="GO" id="GO:0015666">
    <property type="term" value="F:restriction endodeoxyribonuclease activity"/>
    <property type="evidence" value="ECO:0007669"/>
    <property type="project" value="TreeGrafter"/>
</dbReference>
<evidence type="ECO:0000313" key="4">
    <source>
        <dbReference type="Proteomes" id="UP000252985"/>
    </source>
</evidence>
<feature type="transmembrane region" description="Helical" evidence="1">
    <location>
        <begin position="430"/>
        <end position="451"/>
    </location>
</feature>
<evidence type="ECO:0000259" key="2">
    <source>
        <dbReference type="Pfam" id="PF04471"/>
    </source>
</evidence>
<keyword evidence="3" id="KW-0614">Plasmid</keyword>
<feature type="domain" description="Restriction endonuclease type IV Mrr" evidence="2">
    <location>
        <begin position="35"/>
        <end position="145"/>
    </location>
</feature>
<dbReference type="AlphaFoldDB" id="A0A345E8I4"/>
<feature type="transmembrane region" description="Helical" evidence="1">
    <location>
        <begin position="488"/>
        <end position="509"/>
    </location>
</feature>
<sequence length="613" mass="67053">MRHMPNILTVSTGLNWLLTDASDKIAPTPSLHSMRKMDDDRFEHFVADLWEEMGYRTSVRSFSGDAGIDVLARKRGPIGATKAIQVKRYGDSSTVGGPEIQQYFAMKYQVGADEGLIVTTGQFTAPARDRAEELGVRLVNCFGLRSLIENHASIEFYWRYRNELGIDAREISKWLSHRESRKTTEHIKQGLTEVLGDTCLKVGTGLKELGEAGTTARTRLERTGLRLQGFDPVLHSEESDEQEGNRKRTFENRLKRKGETMVERGFRWLETPLVNWKLESRSAVPLTGISPSLRKDRPVTDRWFVITMLGAAAMLAAAVGALNRSGTSIVFTLLLSGAVTSLGGIFISTLLRSLSVAEILRLGYAVPLFIPFAVWNGSSTMYPPLSVFLLPLLGSVGFFIYTSIVGRLGTPRSWALEDVSNSYRAVHEPLTILGMLGSMSVALAVSLAAFGPSHPMLELMDPVTRVLFSCGICAVGVDSSVRIYRGGVLGVVAGGVLIGYLFLIGHTIGGIPSEIIVGSDILLLWMMVLVGGIAWFIVKSRNRSLRISLLMIGGGSFVLVGVAYAVARSTGAPQMEYVLRPELVGYGAVALSVITYVIILVIEWLAVRHTIVE</sequence>
<dbReference type="InterPro" id="IPR007560">
    <property type="entry name" value="Restrct_endonuc_IV_Mrr"/>
</dbReference>
<feature type="transmembrane region" description="Helical" evidence="1">
    <location>
        <begin position="463"/>
        <end position="481"/>
    </location>
</feature>
<feature type="transmembrane region" description="Helical" evidence="1">
    <location>
        <begin position="387"/>
        <end position="409"/>
    </location>
</feature>
<name>A0A345E8I4_9EURY</name>
<dbReference type="GO" id="GO:0009307">
    <property type="term" value="P:DNA restriction-modification system"/>
    <property type="evidence" value="ECO:0007669"/>
    <property type="project" value="InterPro"/>
</dbReference>
<dbReference type="SUPFAM" id="SSF52980">
    <property type="entry name" value="Restriction endonuclease-like"/>
    <property type="match status" value="1"/>
</dbReference>
<geneLocation type="plasmid" evidence="4">
    <name>pcba1112-01</name>
</geneLocation>
<gene>
    <name evidence="3" type="ORF">DU484_00845</name>
</gene>
<dbReference type="Pfam" id="PF04471">
    <property type="entry name" value="Mrr_cat"/>
    <property type="match status" value="1"/>
</dbReference>
<keyword evidence="3" id="KW-0378">Hydrolase</keyword>
<dbReference type="PANTHER" id="PTHR30015">
    <property type="entry name" value="MRR RESTRICTION SYSTEM PROTEIN"/>
    <property type="match status" value="1"/>
</dbReference>
<dbReference type="Gene3D" id="3.40.1350.10">
    <property type="match status" value="1"/>
</dbReference>
<feature type="transmembrane region" description="Helical" evidence="1">
    <location>
        <begin position="303"/>
        <end position="322"/>
    </location>
</feature>
<keyword evidence="1" id="KW-0812">Transmembrane</keyword>